<reference evidence="3 4" key="1">
    <citation type="journal article" date="2016" name="Nat. Commun.">
        <title>Ectomycorrhizal ecology is imprinted in the genome of the dominant symbiotic fungus Cenococcum geophilum.</title>
        <authorList>
            <consortium name="DOE Joint Genome Institute"/>
            <person name="Peter M."/>
            <person name="Kohler A."/>
            <person name="Ohm R.A."/>
            <person name="Kuo A."/>
            <person name="Krutzmann J."/>
            <person name="Morin E."/>
            <person name="Arend M."/>
            <person name="Barry K.W."/>
            <person name="Binder M."/>
            <person name="Choi C."/>
            <person name="Clum A."/>
            <person name="Copeland A."/>
            <person name="Grisel N."/>
            <person name="Haridas S."/>
            <person name="Kipfer T."/>
            <person name="LaButti K."/>
            <person name="Lindquist E."/>
            <person name="Lipzen A."/>
            <person name="Maire R."/>
            <person name="Meier B."/>
            <person name="Mihaltcheva S."/>
            <person name="Molinier V."/>
            <person name="Murat C."/>
            <person name="Poggeler S."/>
            <person name="Quandt C.A."/>
            <person name="Sperisen C."/>
            <person name="Tritt A."/>
            <person name="Tisserant E."/>
            <person name="Crous P.W."/>
            <person name="Henrissat B."/>
            <person name="Nehls U."/>
            <person name="Egli S."/>
            <person name="Spatafora J.W."/>
            <person name="Grigoriev I.V."/>
            <person name="Martin F.M."/>
        </authorList>
    </citation>
    <scope>NUCLEOTIDE SEQUENCE [LARGE SCALE GENOMIC DNA]</scope>
    <source>
        <strain evidence="3 4">CBS 459.81</strain>
    </source>
</reference>
<evidence type="ECO:0008006" key="5">
    <source>
        <dbReference type="Google" id="ProtNLM"/>
    </source>
</evidence>
<dbReference type="OrthoDB" id="294730at2759"/>
<keyword evidence="2" id="KW-0812">Transmembrane</keyword>
<sequence>MRSGAPVRDGMRPAARTTDEVSDNKPSYKCTLVKDHDRDPEKRSNPFGDEEGAEVKYRTMRWCACCCGMAYGIISIIGLSLLATYTGYSCFKITYPYAHNMADVDETVSLIFSIGSHILTLTMEITGHATYMIVWGVITMVVLWLFTLPRTLKLYRLQTSTQLTDPLQASPNPHIDATVRTTFAKAILSVSNIIFAYAGHVAMSSFISEFRDPTEFPKAPALGSPGYVLMKVTYGIALPIIFVAGVIYGHVASKYVYVRRWR</sequence>
<feature type="transmembrane region" description="Helical" evidence="2">
    <location>
        <begin position="129"/>
        <end position="148"/>
    </location>
</feature>
<keyword evidence="4" id="KW-1185">Reference proteome</keyword>
<evidence type="ECO:0000313" key="3">
    <source>
        <dbReference type="EMBL" id="OCK86183.1"/>
    </source>
</evidence>
<proteinExistence type="predicted"/>
<organism evidence="3 4">
    <name type="scientific">Lepidopterella palustris CBS 459.81</name>
    <dbReference type="NCBI Taxonomy" id="1314670"/>
    <lineage>
        <taxon>Eukaryota</taxon>
        <taxon>Fungi</taxon>
        <taxon>Dikarya</taxon>
        <taxon>Ascomycota</taxon>
        <taxon>Pezizomycotina</taxon>
        <taxon>Dothideomycetes</taxon>
        <taxon>Pleosporomycetidae</taxon>
        <taxon>Mytilinidiales</taxon>
        <taxon>Argynnaceae</taxon>
        <taxon>Lepidopterella</taxon>
    </lineage>
</organism>
<name>A0A8E2ELV4_9PEZI</name>
<protein>
    <recommendedName>
        <fullName evidence="5">Amino acid transporter transmembrane domain-containing protein</fullName>
    </recommendedName>
</protein>
<feature type="region of interest" description="Disordered" evidence="1">
    <location>
        <begin position="1"/>
        <end position="49"/>
    </location>
</feature>
<evidence type="ECO:0000256" key="1">
    <source>
        <dbReference type="SAM" id="MobiDB-lite"/>
    </source>
</evidence>
<evidence type="ECO:0000256" key="2">
    <source>
        <dbReference type="SAM" id="Phobius"/>
    </source>
</evidence>
<keyword evidence="2" id="KW-1133">Transmembrane helix</keyword>
<accession>A0A8E2ELV4</accession>
<dbReference type="Proteomes" id="UP000250266">
    <property type="component" value="Unassembled WGS sequence"/>
</dbReference>
<feature type="transmembrane region" description="Helical" evidence="2">
    <location>
        <begin position="186"/>
        <end position="207"/>
    </location>
</feature>
<evidence type="ECO:0000313" key="4">
    <source>
        <dbReference type="Proteomes" id="UP000250266"/>
    </source>
</evidence>
<feature type="transmembrane region" description="Helical" evidence="2">
    <location>
        <begin position="227"/>
        <end position="252"/>
    </location>
</feature>
<feature type="compositionally biased region" description="Basic and acidic residues" evidence="1">
    <location>
        <begin position="32"/>
        <end position="44"/>
    </location>
</feature>
<dbReference type="EMBL" id="KV744808">
    <property type="protein sequence ID" value="OCK86183.1"/>
    <property type="molecule type" value="Genomic_DNA"/>
</dbReference>
<gene>
    <name evidence="3" type="ORF">K432DRAFT_412831</name>
</gene>
<dbReference type="AlphaFoldDB" id="A0A8E2ELV4"/>
<feature type="transmembrane region" description="Helical" evidence="2">
    <location>
        <begin position="62"/>
        <end position="85"/>
    </location>
</feature>
<keyword evidence="2" id="KW-0472">Membrane</keyword>